<dbReference type="InterPro" id="IPR013766">
    <property type="entry name" value="Thioredoxin_domain"/>
</dbReference>
<feature type="chain" id="PRO_5024315897" evidence="2">
    <location>
        <begin position="20"/>
        <end position="158"/>
    </location>
</feature>
<dbReference type="Pfam" id="PF13098">
    <property type="entry name" value="Thioredoxin_2"/>
    <property type="match status" value="1"/>
</dbReference>
<sequence length="158" mass="18397">MKKTLIILWFAAISSAAFAQEKRAVHWLTFEQLSDSLTVRPKPVLLFFHTDWCAYCRKMLADVFTNPAIAEKLNDDYYAVQFDAESIDTVYFDGQILRNEHGRKQTGKYHDIAKILAARNGDFAFPTTLLLQPDFRVQRRYFEYIGPQKLLKALRDVE</sequence>
<proteinExistence type="predicted"/>
<accession>A0A5S5DRR5</accession>
<dbReference type="RefSeq" id="WP_148907029.1">
    <property type="nucleotide sequence ID" value="NZ_VNHX01000001.1"/>
</dbReference>
<dbReference type="Gene3D" id="3.40.30.10">
    <property type="entry name" value="Glutaredoxin"/>
    <property type="match status" value="1"/>
</dbReference>
<keyword evidence="2" id="KW-0732">Signal</keyword>
<evidence type="ECO:0000256" key="2">
    <source>
        <dbReference type="SAM" id="SignalP"/>
    </source>
</evidence>
<organism evidence="4 5">
    <name type="scientific">Sphingobacterium allocomposti</name>
    <dbReference type="NCBI Taxonomy" id="415956"/>
    <lineage>
        <taxon>Bacteria</taxon>
        <taxon>Pseudomonadati</taxon>
        <taxon>Bacteroidota</taxon>
        <taxon>Sphingobacteriia</taxon>
        <taxon>Sphingobacteriales</taxon>
        <taxon>Sphingobacteriaceae</taxon>
        <taxon>Sphingobacterium</taxon>
    </lineage>
</organism>
<reference evidence="4 5" key="1">
    <citation type="submission" date="2019-07" db="EMBL/GenBank/DDBJ databases">
        <title>Genomic Encyclopedia of Archaeal and Bacterial Type Strains, Phase II (KMG-II): from individual species to whole genera.</title>
        <authorList>
            <person name="Goeker M."/>
        </authorList>
    </citation>
    <scope>NUCLEOTIDE SEQUENCE [LARGE SCALE GENOMIC DNA]</scope>
    <source>
        <strain evidence="4 5">DSM 18850</strain>
    </source>
</reference>
<name>A0A5S5DRR5_9SPHI</name>
<evidence type="ECO:0000256" key="1">
    <source>
        <dbReference type="ARBA" id="ARBA00023284"/>
    </source>
</evidence>
<dbReference type="EMBL" id="VNHX01000001">
    <property type="protein sequence ID" value="TYP98455.1"/>
    <property type="molecule type" value="Genomic_DNA"/>
</dbReference>
<feature type="domain" description="Thioredoxin" evidence="3">
    <location>
        <begin position="11"/>
        <end position="158"/>
    </location>
</feature>
<feature type="signal peptide" evidence="2">
    <location>
        <begin position="1"/>
        <end position="19"/>
    </location>
</feature>
<dbReference type="InterPro" id="IPR012336">
    <property type="entry name" value="Thioredoxin-like_fold"/>
</dbReference>
<evidence type="ECO:0000313" key="4">
    <source>
        <dbReference type="EMBL" id="TYP98455.1"/>
    </source>
</evidence>
<dbReference type="SUPFAM" id="SSF52833">
    <property type="entry name" value="Thioredoxin-like"/>
    <property type="match status" value="1"/>
</dbReference>
<keyword evidence="1" id="KW-0676">Redox-active center</keyword>
<dbReference type="AlphaFoldDB" id="A0A5S5DRR5"/>
<dbReference type="PROSITE" id="PS00194">
    <property type="entry name" value="THIOREDOXIN_1"/>
    <property type="match status" value="1"/>
</dbReference>
<evidence type="ECO:0000259" key="3">
    <source>
        <dbReference type="PROSITE" id="PS51352"/>
    </source>
</evidence>
<dbReference type="InterPro" id="IPR036249">
    <property type="entry name" value="Thioredoxin-like_sf"/>
</dbReference>
<comment type="caution">
    <text evidence="4">The sequence shown here is derived from an EMBL/GenBank/DDBJ whole genome shotgun (WGS) entry which is preliminary data.</text>
</comment>
<keyword evidence="5" id="KW-1185">Reference proteome</keyword>
<dbReference type="Proteomes" id="UP000325105">
    <property type="component" value="Unassembled WGS sequence"/>
</dbReference>
<gene>
    <name evidence="4" type="ORF">BC792_101109</name>
</gene>
<dbReference type="OrthoDB" id="9811036at2"/>
<protein>
    <submittedName>
        <fullName evidence="4">Thioredoxin-related protein</fullName>
    </submittedName>
</protein>
<dbReference type="PROSITE" id="PS51352">
    <property type="entry name" value="THIOREDOXIN_2"/>
    <property type="match status" value="1"/>
</dbReference>
<dbReference type="InterPro" id="IPR017937">
    <property type="entry name" value="Thioredoxin_CS"/>
</dbReference>
<evidence type="ECO:0000313" key="5">
    <source>
        <dbReference type="Proteomes" id="UP000325105"/>
    </source>
</evidence>